<evidence type="ECO:0000313" key="5">
    <source>
        <dbReference type="Proteomes" id="UP000432350"/>
    </source>
</evidence>
<evidence type="ECO:0000313" key="3">
    <source>
        <dbReference type="EMBL" id="VXD05838.1"/>
    </source>
</evidence>
<keyword evidence="1" id="KW-1133">Transmembrane helix</keyword>
<evidence type="ECO:0000256" key="1">
    <source>
        <dbReference type="SAM" id="Phobius"/>
    </source>
</evidence>
<feature type="transmembrane region" description="Helical" evidence="1">
    <location>
        <begin position="7"/>
        <end position="22"/>
    </location>
</feature>
<dbReference type="AlphaFoldDB" id="A0A2X2JC21"/>
<evidence type="ECO:0000313" key="4">
    <source>
        <dbReference type="Proteomes" id="UP000251241"/>
    </source>
</evidence>
<proteinExistence type="predicted"/>
<feature type="transmembrane region" description="Helical" evidence="1">
    <location>
        <begin position="58"/>
        <end position="82"/>
    </location>
</feature>
<keyword evidence="1" id="KW-0472">Membrane</keyword>
<dbReference type="Proteomes" id="UP000432350">
    <property type="component" value="Unassembled WGS sequence"/>
</dbReference>
<keyword evidence="1" id="KW-0812">Transmembrane</keyword>
<protein>
    <submittedName>
        <fullName evidence="2">Protein of uncharacterized function (DUF2809)</fullName>
    </submittedName>
</protein>
<dbReference type="EMBL" id="CABWMV010000025">
    <property type="protein sequence ID" value="VXD05838.1"/>
    <property type="molecule type" value="Genomic_DNA"/>
</dbReference>
<sequence>MKSAAKIQYLVLMVTTLLLGLISRKISVIPPICGDVLYAMMVYWLSRLIFIKKSLFSYCIITILFCFTIEFLQLVQLPLFLWIRSNSLLRLVFGQGFLWSDLGAYFLGALGAAFLDYLKDHLLKTDPAL</sequence>
<evidence type="ECO:0000313" key="2">
    <source>
        <dbReference type="EMBL" id="SPZ84625.1"/>
    </source>
</evidence>
<dbReference type="Pfam" id="PF10990">
    <property type="entry name" value="DUF2809"/>
    <property type="match status" value="1"/>
</dbReference>
<gene>
    <name evidence="2" type="ORF">NCTC11343_01169</name>
    <name evidence="3" type="ORF">SPHINGO8BC_60715</name>
</gene>
<organism evidence="2 4">
    <name type="scientific">Sphingobacterium multivorum</name>
    <dbReference type="NCBI Taxonomy" id="28454"/>
    <lineage>
        <taxon>Bacteria</taxon>
        <taxon>Pseudomonadati</taxon>
        <taxon>Bacteroidota</taxon>
        <taxon>Sphingobacteriia</taxon>
        <taxon>Sphingobacteriales</taxon>
        <taxon>Sphingobacteriaceae</taxon>
        <taxon>Sphingobacterium</taxon>
    </lineage>
</organism>
<accession>A0A654DJJ2</accession>
<feature type="transmembrane region" description="Helical" evidence="1">
    <location>
        <begin position="102"/>
        <end position="118"/>
    </location>
</feature>
<name>A0A2X2JC21_SPHMU</name>
<reference evidence="3 5" key="2">
    <citation type="submission" date="2019-10" db="EMBL/GenBank/DDBJ databases">
        <authorList>
            <person name="Karimi E."/>
        </authorList>
    </citation>
    <scope>NUCLEOTIDE SEQUENCE [LARGE SCALE GENOMIC DNA]</scope>
    <source>
        <strain evidence="3">Sphingobacterium sp. 8BC</strain>
    </source>
</reference>
<dbReference type="GeneID" id="97183696"/>
<dbReference type="RefSeq" id="WP_112374072.1">
    <property type="nucleotide sequence ID" value="NZ_CP068089.1"/>
</dbReference>
<dbReference type="Proteomes" id="UP000251241">
    <property type="component" value="Unassembled WGS sequence"/>
</dbReference>
<accession>A0A2X2JC21</accession>
<reference evidence="2 4" key="1">
    <citation type="submission" date="2018-06" db="EMBL/GenBank/DDBJ databases">
        <authorList>
            <consortium name="Pathogen Informatics"/>
            <person name="Doyle S."/>
        </authorList>
    </citation>
    <scope>NUCLEOTIDE SEQUENCE [LARGE SCALE GENOMIC DNA]</scope>
    <source>
        <strain evidence="2 4">NCTC11343</strain>
    </source>
</reference>
<dbReference type="EMBL" id="UAUU01000003">
    <property type="protein sequence ID" value="SPZ84625.1"/>
    <property type="molecule type" value="Genomic_DNA"/>
</dbReference>
<dbReference type="InterPro" id="IPR021257">
    <property type="entry name" value="DUF2809"/>
</dbReference>
<feature type="transmembrane region" description="Helical" evidence="1">
    <location>
        <begin position="28"/>
        <end position="46"/>
    </location>
</feature>